<dbReference type="SMART" id="SM01294">
    <property type="entry name" value="PKS_PP_betabranch"/>
    <property type="match status" value="3"/>
</dbReference>
<dbReference type="PANTHER" id="PTHR43775:SF51">
    <property type="entry name" value="INACTIVE PHENOLPHTHIOCEROL SYNTHESIS POLYKETIDE SYNTHASE TYPE I PKS1-RELATED"/>
    <property type="match status" value="1"/>
</dbReference>
<dbReference type="InterPro" id="IPR016035">
    <property type="entry name" value="Acyl_Trfase/lysoPLipase"/>
</dbReference>
<dbReference type="InterPro" id="IPR049900">
    <property type="entry name" value="PKS_mFAS_DH"/>
</dbReference>
<dbReference type="EMBL" id="CP102515">
    <property type="protein sequence ID" value="UUY52491.1"/>
    <property type="molecule type" value="Genomic_DNA"/>
</dbReference>
<sequence length="5364" mass="557701">MSGSGSIVSDIERARLQNLPAGEQIRLLLDLVCSRTEAVLRDIRPEAEARVEAGRPFKEQGLDSLGMVALQQRLNAATGLNLPPTICFDHPTPHALAEHLRTEALGLAAAPAEGPVTARPAADDEPIAIVGIGCRYPGGVTSPEELWQLVTDERHVIEPFPDDRGWNLEALYSPDPETPGTSYVRHGGFLRDAGAFDAGFFGIAPREALAMDPQQRIVLETAWEALERSAIDPDTLRGSRTGVFIGAEPQEYGTRLHEAPDGLDGYLLTGNAPSVVSGRIAYTLGLEGPTLTVDTACSGSLVALHLAVQSLRLGESTLALAGGVTVMGSPGVFTSFSRQRGLAPDGICKPFAAAADGTGFAEGVGLFVLERLSDAVRNGHQVLAVIRGSAVNQDGASNGITAPSGPAQQRVVRQALADAGLTAADVDAVEAHGTGTTLGDPIEAGALLATYGQNRPEGSPLRLGSVKSNIGHTQAAAGAAGVIKMVMAMRAGVLPRTLHVDKPSPNVNWSTGAVELLTEALPWDTANDRRRAGVSSFGVSGTNAHVVLEQAPDTDEAPGTGEPPAPSAESTPLQGPVPVVFSARGEDALKAQAGRLAELLERDPALSPTPVGHSLATTRAVHRHRAVVLADDRDRLLEALRAAATGTADRNLTRGVAAGGRLAYLFTGQGSQRIGMGRALADAHPVFADALARAIGYLDLQLDRSLWDVLFAEEGSPEAALLDRTMYAQTGLFAVEVALFRLLESWGVRPDFVAGHSVGELAAAHVAGVLSLEDAATLAAARARLMQQLPATGAMAALEATEEEVLPHLTDTVSVAAVNGPRSVVVSGDETAVLAVKEHFAAQGRRTTRLRVSHAFHSPLMEPMLEDFARVAGILDYRAPAIPVVSNVTGRIATADELRDPTYWVRHVREAVRFADGVRALRAAGVTGFLELGPDAVLTAMAREITADETTDELVFAAAQRRGREGSRELLAAVAAVHTHGAPVDWAALYPAGLPRVELPTYPFQRRRYWLEAPTGTGDASSFGQVALHHPLLAAAVPMAGDGSAVLTGRISTRTQPWLADHVISGVTLLPGAAFVELAVQAGDQVGCGLLEELNLLAPLALPAGGGIALQVAVGAPDAAGRREISFHSRPEKAAEDTPWTRHAAGVLAPAAIPAPAGNAGPWPPTGAEPVDLTGLYEQMAGQGYGYGPAFQGLRAVWRGRGEAWAEVALPAAVSADAGAFALHPALLDAVLQATDFASPEPLSDETRLPFAWTGVSLYATGAAALRVHVTADGPDAASLTLTDPAGGPVARIENFLSRPVAADGLRGARTEMPLRIEWTPLPDAAVAGTETGLDGWTVAEITAPAGQDLPTAVRAATGEALARVQELLAGPAPETGLVVVTRGAVAVTGSETADLATAPVWGLVRSAQAENPGRIVLVDLGQEAEDTLLPALPALLTTGEPEFAVREGRVLVPRLARASVPESSASSPWEGDGTVLITGGTGGLGALVARHLVAEHGVRQLVLTSRRGADAPGAAELAAELTGLGARVRFEACDVSDRAAVAAVLAGIGTEHPLTGIVHTAGIVDDGLITSQTADRVDAVLAPKADAAWHLHELTAELGLDLKAFVLFSSTAGFLDSAGQANYAAANVFLDALAHHRRAAGLPATSLSWGLWTGDRGMGAGLDQAALRRIARLGLEPLTAEDNLALLDAALTAPDRAAQVPVRIDTRALRDRGEDLPAVLRGLVRTPARGSAAAAGAGADKAAGVAQGLAARLAGLGEADRAAELLELVRAQVAAVLGHDSAAVVEPNRAFNETGFDSLAAVELRNQLNAATGLRLSPTLVFDYPNPRALAAHLAEKLTGAGKPAAARKQTVAVTADEPIAIVGMACRYPGGVTSPEELWQLVADGRDAVAPWPTDRGWDQNLYDPEPGISGRSSSNEGGFLYDAAEFDPEFFGISPREAQGMDPQQRLLLETSWEAVERAGIDPVSLRGTDTGVFAGVMYHDWATRLGTVPEEVAGYIGNGSLASVVSGRVSYTFGLEGPAVTVDTACSSSLVALHLAVQALRSGECSLALVGGVTVMATPDTFLDMSRQRGLASDGRCKSFAEAADGTGWGEGAGMLLLEPLSQARANGHRVLAVVRGSAVNQDGASNGLTAPNGPSQERVIQQALAAAGLSAAEVDAVEAHGTGTTLGDPIEAQALLNTYGQERPADGTPLLLGSVKSNLGHTQAAAGVAGLIKMVMSMRAGVLAKTLHVDRPSPKVDWEAGAIELLTDATTWPEHGRPRRAAVSSFGISGTNAHVIIEQIPDEPAPAGQVPAAAPVLAWPVTGRTEEAVRAQAARLLAYAEGLPDDELACAGKALGTERAALDHRAVAVGADRTELARALTALADGTGPAVTEANAGKTAFLFTGQGAQRLGMGRELYEAFPVFAAAFDGVTEALGLPLREVVWGEDAERLSRTEFTQPALFAVEVALFRLVESWGVKPDFVAGHSIGEIAAAHVAGVLSLEDAAKLVVARGRLMQALPEGGAMVAVQATEDEVLPHLTDTVSIAAVNGPNSVVVSGDETRVLEIKALFEERGRKASRLKVSHAFHSPLMDPMLDEFRAVGAQLTYAEPQIPVVSTLTGASASADDLTTAEYWVRHVREAVRFSDAVAVLEDKGVTTFVELGPDAVLAAMGQATAEDAAFVPVLRRDRAETTEAVTALGRVFAAGAEADWTAFYGDLPTNHLDLPTYAFQRSRYWVDAAESGPVDLGTAGLTPVDHPVLTALVASPDSDAVVLTGRLSAAKSGWVADHAVLGNVLLPGTGFVELAIRAGDEVGCGRLEELTLQAPLILAEGAAAAVHVAVGEPDESERRPVVIHSRTEGPSAGEWVRHASGFLSVEPAEPEFDLTAWPPPGATPVPVEGAYERLAERGYGYGPVFQGLKAVWRKGEDVYAEVALPEQAHADAARFGLHPALLDAAMHGDLLGDGAAEGDTLLPFVWNGITLHAAGTTELRVLIRRVGGDELSAMWVADATGSPVATVEELVSRPVAAEQLAASSRSGQADSLFRVSWQKADLPETGADAVVALPGLAGLPAQVTEYAGLDELGAAVEAGTAAPAAVLFPVVPVTAGSVPQGVRETSEAVLRTVQRWLSDPRFAEAKLVVVTQYGVAARPADTLDLTQAPVWGLVRSAEAENPGRFVLLDTDAAPESLAALPAAALSGEPETAVHGGHFAVPRLARASVPESSASSPWKGDGTFLITGGTGGLGALVARHLVAEHGVRQLVLTSRRGADAPGAAELAAELTGLGARVRFEACDVSDRAAVAAVLAGIGTEHPLTGIVHAAGVTDSGLIGTLTPERFGTVFAPKADAAWHLHELTAELGLDLRAFVLFSSAGGTVLAAGQANYAAANVFLDALAHHRRTAGLPATSLSFAMWAVDTGMGAVGSADLDRMKRLGMPALDVADALLLFDAALATGDHHVTPVRIDKAALRSRGEELPALLRGLVRGAARRTARTAGPAAGAGVLEQRLAGLSEAERDRALLELVRTHVAAVLGHSGIDAIGPDRAFKELGFDSLAAVELRNALNAATGLRLPATLVFDHPNCRAVAALVKEKAGGATQARPAKAAARTAAVDDDPVAIVGISCRFPGGVDSAEDLWQLVTEGRTAITPFPTDRGWDAEAIYHPEPGTPGRTYTVEGGFLHDAAEFDPEFFGIMPREALAMDPQQRLLLQAAWEAFERTGIDPTSMRGTRTGVYVGSMYHEYAAQAGKVSDDLAAYLGNGSAGSIASGRVSYTLGLEGPAVTVDTACSSSLVALHMACQALRAGEVEMALAGGVTVMPTPDIFIDFSQQRGLAADARCKSFAAGADGTGWSEGIGLLVVERLSDARRNGHRVLAVIRGSAVNQDGASNGLTAPNGPSQERVIQQALDAAGLTAKDVTLIEGHGTGTRLGDPIEAQALLATYGQDRPEDQPAWLGSIKSNIGHAQAAAGASSVIKAVMALRHAQLPQTLHVDEPSPNVDWSTGAVQLLAEARDWPAHDTTRRAAVSSFGLSGTNVHMILEQAPEEAPQTEDRPQQTPPVLPLLLSAKDAASLPAQAEALRAALEAEPDLELLDVAASLVHSRAVLDHRVAVIAGNREEALRGLTALAEGRSAAGNVTGRDQSHALTAFLFTGQGAQRLGMGRELYEAFPAFAQAFDAVVGELDLPLREVMWGEDSERLSRTEFTQPALFAVEVALYRLVESWGVRPDFVAGHSIGEIAAAHVAGVLSLEDAAKLVVARGRLMQALPEGGAMVAVQATEDEVLPHLTDTVSIAAVNGPNAVVVSGEETRVLEIKALFEARGRKTSRLKVSHAFHSPLMDPMLDDFRAVAAQLTYAEPQIPVVSTLTGASAGTGDLTTAEYWVRHVREAVRFSDGVRTLAESGVGTFVELGPDAVLTAMGQATAEDAAFIPVLRRDRAETREVAEAAARLHMAGSVLDWTAFFTTARQVALPPYVFERRHFWLKPQSEAPVDAAGLGLAAAEHPLLGASVTLPDGSGAVLTGRLSAAGQPWVTGHEVLGDVLLPGTGFVELAIRAGDEVGCGRLEELTMEAPLIMPEHGALALQTVVGAADAKGERPVSIWSRDADGTGEWVRHASGFLSVEPAEPEFDLTAWPPPGATPVPVEGAYERLAERGYGYGPVFQGLKAVWRKGEDVYAEVALPEQAHADAARFGLHPALLDAASHVDLLDDQAGTVLPFVWNGITLHAAGATELRVHLRRVGGDEVTRLHLADTSGRPVATVEALVSRPASPERSGTASGDAGQALFAYAWQERPQPEQTGADRRLPTLDEVRSADGQAPPLVLLPVGGSGQGAADTAEIARATTLDMLAATQEWLTDRRFAASTLVVRTTGAVTAGPEENPDVTQAPVWGLIRAAQAENPGRFVLVDTDTTEASGQVLAAAAGSGEPEFAVREGRVLVPRLARTGVPESSVASPWEGGGTVLITGGTGGLGALVARHLVAEHGVRQLVLTSRRGADAPGAKELVAELTGLGADVSVAACDVSDRAAVSAVLAGIGTEHPLTGIVHAAGVVDDGLITSLTADRVEAVLRPKVDAAWHLHDLTVELGVKLAAFVLFSSTTGYFDNGGQAGYAAGNRFLDALAGHRRALGLAATSLTWHLWAGDGMAAQLSDAVIERQKRLGIPAMDPRDGLLLLDEALTRDDALLAPLCLDLDTLRAAAAPPAVLREVISSTGSTGSGGSAGNGSTGSGVRPARARATVAEPAAAAAPAAGQSIQERLAGLTPDEQLRILMDLVREHVALVRHDDPASIDMRRGFTELGLDSLAAIELRNNLSAATEVRLPATLMFDYPNSEALASFLLEELAPPAEPEPEPAPASAAPAAAGGPVGLDIQNMALDELVKAALGSTGKSE</sequence>
<dbReference type="CDD" id="cd00833">
    <property type="entry name" value="PKS"/>
    <property type="match status" value="3"/>
</dbReference>
<name>A0ABY5Q7Q7_9ACTN</name>
<dbReference type="InterPro" id="IPR013968">
    <property type="entry name" value="PKS_KR"/>
</dbReference>
<feature type="domain" description="Carrier" evidence="10">
    <location>
        <begin position="3499"/>
        <end position="3574"/>
    </location>
</feature>
<feature type="region of interest" description="C-terminal hotdog fold" evidence="8">
    <location>
        <begin position="2877"/>
        <end position="3016"/>
    </location>
</feature>
<accession>A0ABY5Q7Q7</accession>
<dbReference type="InterPro" id="IPR049552">
    <property type="entry name" value="PKS_DH_N"/>
</dbReference>
<feature type="active site" description="Proton acceptor; for dehydratase activity" evidence="8">
    <location>
        <position position="4512"/>
    </location>
</feature>
<feature type="region of interest" description="N-terminal hotdog fold" evidence="8">
    <location>
        <begin position="2741"/>
        <end position="2865"/>
    </location>
</feature>
<keyword evidence="5" id="KW-0045">Antibiotic biosynthesis</keyword>
<feature type="active site" description="Proton acceptor; for dehydratase activity" evidence="8">
    <location>
        <position position="2773"/>
    </location>
</feature>
<dbReference type="Pfam" id="PF21089">
    <property type="entry name" value="PKS_DH_N"/>
    <property type="match status" value="3"/>
</dbReference>
<dbReference type="Gene3D" id="1.10.1200.10">
    <property type="entry name" value="ACP-like"/>
    <property type="match status" value="4"/>
</dbReference>
<dbReference type="InterPro" id="IPR014031">
    <property type="entry name" value="Ketoacyl_synth_C"/>
</dbReference>
<evidence type="ECO:0000256" key="1">
    <source>
        <dbReference type="ARBA" id="ARBA00004792"/>
    </source>
</evidence>
<keyword evidence="3" id="KW-0597">Phosphoprotein</keyword>
<dbReference type="PANTHER" id="PTHR43775">
    <property type="entry name" value="FATTY ACID SYNTHASE"/>
    <property type="match status" value="1"/>
</dbReference>
<dbReference type="PROSITE" id="PS52004">
    <property type="entry name" value="KS3_2"/>
    <property type="match status" value="3"/>
</dbReference>
<dbReference type="Proteomes" id="UP001057738">
    <property type="component" value="Plasmid unnamed1"/>
</dbReference>
<evidence type="ECO:0000256" key="4">
    <source>
        <dbReference type="ARBA" id="ARBA00022679"/>
    </source>
</evidence>
<feature type="domain" description="PKS/mFAS DH" evidence="12">
    <location>
        <begin position="4480"/>
        <end position="4751"/>
    </location>
</feature>
<dbReference type="InterPro" id="IPR016039">
    <property type="entry name" value="Thiolase-like"/>
</dbReference>
<dbReference type="InterPro" id="IPR042104">
    <property type="entry name" value="PKS_dehydratase_sf"/>
</dbReference>
<feature type="region of interest" description="Disordered" evidence="9">
    <location>
        <begin position="5184"/>
        <end position="5212"/>
    </location>
</feature>
<dbReference type="InterPro" id="IPR032821">
    <property type="entry name" value="PKS_assoc"/>
</dbReference>
<evidence type="ECO:0000256" key="3">
    <source>
        <dbReference type="ARBA" id="ARBA00022553"/>
    </source>
</evidence>
<dbReference type="InterPro" id="IPR009081">
    <property type="entry name" value="PP-bd_ACP"/>
</dbReference>
<dbReference type="Pfam" id="PF14765">
    <property type="entry name" value="PS-DH"/>
    <property type="match status" value="3"/>
</dbReference>
<dbReference type="Gene3D" id="3.40.47.10">
    <property type="match status" value="3"/>
</dbReference>
<dbReference type="SMART" id="SM00826">
    <property type="entry name" value="PKS_DH"/>
    <property type="match status" value="3"/>
</dbReference>
<geneLocation type="plasmid" evidence="13 14">
    <name>unnamed1</name>
</geneLocation>
<feature type="region of interest" description="Disordered" evidence="9">
    <location>
        <begin position="553"/>
        <end position="577"/>
    </location>
</feature>
<dbReference type="PROSITE" id="PS00012">
    <property type="entry name" value="PHOSPHOPANTETHEINE"/>
    <property type="match status" value="3"/>
</dbReference>
<protein>
    <submittedName>
        <fullName evidence="13">Type I polyketide synthase</fullName>
    </submittedName>
</protein>
<feature type="active site" description="Proton donor; for dehydratase activity" evidence="8">
    <location>
        <position position="2938"/>
    </location>
</feature>
<evidence type="ECO:0000256" key="9">
    <source>
        <dbReference type="SAM" id="MobiDB-lite"/>
    </source>
</evidence>
<keyword evidence="7" id="KW-0012">Acyltransferase</keyword>
<feature type="compositionally biased region" description="Gly residues" evidence="9">
    <location>
        <begin position="5189"/>
        <end position="5201"/>
    </location>
</feature>
<feature type="domain" description="Ketosynthase family 3 (KS3)" evidence="11">
    <location>
        <begin position="3594"/>
        <end position="4020"/>
    </location>
</feature>
<dbReference type="Gene3D" id="3.30.70.3290">
    <property type="match status" value="3"/>
</dbReference>
<feature type="region of interest" description="C-terminal hotdog fold" evidence="8">
    <location>
        <begin position="1168"/>
        <end position="1307"/>
    </location>
</feature>
<feature type="region of interest" description="N-terminal hotdog fold" evidence="8">
    <location>
        <begin position="4480"/>
        <end position="4603"/>
    </location>
</feature>
<organism evidence="13 14">
    <name type="scientific">Streptomyces yangpuensis</name>
    <dbReference type="NCBI Taxonomy" id="1648182"/>
    <lineage>
        <taxon>Bacteria</taxon>
        <taxon>Bacillati</taxon>
        <taxon>Actinomycetota</taxon>
        <taxon>Actinomycetes</taxon>
        <taxon>Kitasatosporales</taxon>
        <taxon>Streptomycetaceae</taxon>
        <taxon>Streptomyces</taxon>
    </lineage>
</organism>
<dbReference type="InterPro" id="IPR018201">
    <property type="entry name" value="Ketoacyl_synth_AS"/>
</dbReference>
<reference evidence="13" key="1">
    <citation type="submission" date="2022-08" db="EMBL/GenBank/DDBJ databases">
        <authorList>
            <person name="Tian L."/>
        </authorList>
    </citation>
    <scope>NUCLEOTIDE SEQUENCE</scope>
    <source>
        <strain evidence="13">CM253</strain>
        <plasmid evidence="13">unnamed1</plasmid>
    </source>
</reference>
<dbReference type="InterPro" id="IPR036736">
    <property type="entry name" value="ACP-like_sf"/>
</dbReference>
<dbReference type="Pfam" id="PF00698">
    <property type="entry name" value="Acyl_transf_1"/>
    <property type="match status" value="3"/>
</dbReference>
<evidence type="ECO:0000313" key="13">
    <source>
        <dbReference type="EMBL" id="UUY52491.1"/>
    </source>
</evidence>
<dbReference type="InterPro" id="IPR020806">
    <property type="entry name" value="PKS_PP-bd"/>
</dbReference>
<dbReference type="Pfam" id="PF00109">
    <property type="entry name" value="ketoacyl-synt"/>
    <property type="match status" value="3"/>
</dbReference>
<feature type="domain" description="Carrier" evidence="10">
    <location>
        <begin position="1764"/>
        <end position="1839"/>
    </location>
</feature>
<dbReference type="Pfam" id="PF16197">
    <property type="entry name" value="KAsynt_C_assoc"/>
    <property type="match status" value="3"/>
</dbReference>
<keyword evidence="6" id="KW-0511">Multifunctional enzyme</keyword>
<evidence type="ECO:0000256" key="5">
    <source>
        <dbReference type="ARBA" id="ARBA00023194"/>
    </source>
</evidence>
<dbReference type="Pfam" id="PF08659">
    <property type="entry name" value="KR"/>
    <property type="match status" value="3"/>
</dbReference>
<feature type="region of interest" description="N-terminal hotdog fold" evidence="8">
    <location>
        <begin position="1030"/>
        <end position="1155"/>
    </location>
</feature>
<comment type="pathway">
    <text evidence="1">Antibiotic biosynthesis.</text>
</comment>
<proteinExistence type="predicted"/>
<feature type="domain" description="PKS/mFAS DH" evidence="12">
    <location>
        <begin position="2741"/>
        <end position="3016"/>
    </location>
</feature>
<dbReference type="InterPro" id="IPR050091">
    <property type="entry name" value="PKS_NRPS_Biosynth_Enz"/>
</dbReference>
<dbReference type="InterPro" id="IPR049551">
    <property type="entry name" value="PKS_DH_C"/>
</dbReference>
<dbReference type="InterPro" id="IPR014030">
    <property type="entry name" value="Ketoacyl_synth_N"/>
</dbReference>
<dbReference type="InterPro" id="IPR001227">
    <property type="entry name" value="Ac_transferase_dom_sf"/>
</dbReference>
<dbReference type="SUPFAM" id="SSF52151">
    <property type="entry name" value="FabD/lysophospholipase-like"/>
    <property type="match status" value="3"/>
</dbReference>
<dbReference type="SUPFAM" id="SSF51735">
    <property type="entry name" value="NAD(P)-binding Rossmann-fold domains"/>
    <property type="match status" value="6"/>
</dbReference>
<dbReference type="Pfam" id="PF02801">
    <property type="entry name" value="Ketoacyl-synt_C"/>
    <property type="match status" value="3"/>
</dbReference>
<feature type="domain" description="Carrier" evidence="10">
    <location>
        <begin position="5239"/>
        <end position="5316"/>
    </location>
</feature>
<feature type="domain" description="Ketosynthase family 3 (KS3)" evidence="11">
    <location>
        <begin position="1858"/>
        <end position="2284"/>
    </location>
</feature>
<keyword evidence="14" id="KW-1185">Reference proteome</keyword>
<dbReference type="SMART" id="SM00825">
    <property type="entry name" value="PKS_KS"/>
    <property type="match status" value="3"/>
</dbReference>
<feature type="domain" description="Ketosynthase family 3 (KS3)" evidence="11">
    <location>
        <begin position="124"/>
        <end position="550"/>
    </location>
</feature>
<evidence type="ECO:0000313" key="14">
    <source>
        <dbReference type="Proteomes" id="UP001057738"/>
    </source>
</evidence>
<feature type="compositionally biased region" description="Low complexity" evidence="9">
    <location>
        <begin position="5202"/>
        <end position="5212"/>
    </location>
</feature>
<dbReference type="SMART" id="SM00827">
    <property type="entry name" value="PKS_AT"/>
    <property type="match status" value="3"/>
</dbReference>
<feature type="active site" description="Proton donor; for dehydratase activity" evidence="8">
    <location>
        <position position="1229"/>
    </location>
</feature>
<dbReference type="InterPro" id="IPR014043">
    <property type="entry name" value="Acyl_transferase_dom"/>
</dbReference>
<dbReference type="InterPro" id="IPR016036">
    <property type="entry name" value="Malonyl_transacylase_ACP-bd"/>
</dbReference>
<dbReference type="Gene3D" id="3.10.129.110">
    <property type="entry name" value="Polyketide synthase dehydratase"/>
    <property type="match status" value="3"/>
</dbReference>
<evidence type="ECO:0000256" key="8">
    <source>
        <dbReference type="PROSITE-ProRule" id="PRU01363"/>
    </source>
</evidence>
<dbReference type="CDD" id="cd08956">
    <property type="entry name" value="KR_3_FAS_SDR_x"/>
    <property type="match status" value="3"/>
</dbReference>
<evidence type="ECO:0000256" key="2">
    <source>
        <dbReference type="ARBA" id="ARBA00022450"/>
    </source>
</evidence>
<dbReference type="InterPro" id="IPR020841">
    <property type="entry name" value="PKS_Beta-ketoAc_synthase_dom"/>
</dbReference>
<evidence type="ECO:0000259" key="12">
    <source>
        <dbReference type="PROSITE" id="PS52019"/>
    </source>
</evidence>
<dbReference type="SUPFAM" id="SSF55048">
    <property type="entry name" value="Probable ACP-binding domain of malonyl-CoA ACP transacylase"/>
    <property type="match status" value="3"/>
</dbReference>
<dbReference type="InterPro" id="IPR055123">
    <property type="entry name" value="SpnB-like_Rossmann"/>
</dbReference>
<evidence type="ECO:0000256" key="7">
    <source>
        <dbReference type="ARBA" id="ARBA00023315"/>
    </source>
</evidence>
<dbReference type="PROSITE" id="PS52019">
    <property type="entry name" value="PKS_MFAS_DH"/>
    <property type="match status" value="3"/>
</dbReference>
<dbReference type="Pfam" id="PF00550">
    <property type="entry name" value="PP-binding"/>
    <property type="match status" value="4"/>
</dbReference>
<dbReference type="Gene3D" id="3.40.366.10">
    <property type="entry name" value="Malonyl-Coenzyme A Acyl Carrier Protein, domain 2"/>
    <property type="match status" value="3"/>
</dbReference>
<dbReference type="PROSITE" id="PS50075">
    <property type="entry name" value="CARRIER"/>
    <property type="match status" value="4"/>
</dbReference>
<feature type="active site" description="Proton acceptor; for dehydratase activity" evidence="8">
    <location>
        <position position="1062"/>
    </location>
</feature>
<dbReference type="PROSITE" id="PS00606">
    <property type="entry name" value="KS3_1"/>
    <property type="match status" value="2"/>
</dbReference>
<dbReference type="InterPro" id="IPR006162">
    <property type="entry name" value="Ppantetheine_attach_site"/>
</dbReference>
<dbReference type="InterPro" id="IPR057326">
    <property type="entry name" value="KR_dom"/>
</dbReference>
<evidence type="ECO:0000259" key="10">
    <source>
        <dbReference type="PROSITE" id="PS50075"/>
    </source>
</evidence>
<dbReference type="Gene3D" id="3.40.50.720">
    <property type="entry name" value="NAD(P)-binding Rossmann-like Domain"/>
    <property type="match status" value="3"/>
</dbReference>
<gene>
    <name evidence="13" type="ORF">NRK68_35110</name>
</gene>
<feature type="domain" description="Carrier" evidence="10">
    <location>
        <begin position="23"/>
        <end position="104"/>
    </location>
</feature>
<evidence type="ECO:0000259" key="11">
    <source>
        <dbReference type="PROSITE" id="PS52004"/>
    </source>
</evidence>
<dbReference type="SUPFAM" id="SSF53901">
    <property type="entry name" value="Thiolase-like"/>
    <property type="match status" value="3"/>
</dbReference>
<dbReference type="InterPro" id="IPR020807">
    <property type="entry name" value="PKS_DH"/>
</dbReference>
<feature type="region of interest" description="C-terminal hotdog fold" evidence="8">
    <location>
        <begin position="4615"/>
        <end position="4751"/>
    </location>
</feature>
<dbReference type="Pfam" id="PF22953">
    <property type="entry name" value="SpnB_Rossmann"/>
    <property type="match status" value="3"/>
</dbReference>
<dbReference type="SMART" id="SM00823">
    <property type="entry name" value="PKS_PP"/>
    <property type="match status" value="4"/>
</dbReference>
<evidence type="ECO:0000256" key="6">
    <source>
        <dbReference type="ARBA" id="ARBA00023268"/>
    </source>
</evidence>
<keyword evidence="2" id="KW-0596">Phosphopantetheine</keyword>
<dbReference type="SUPFAM" id="SSF47336">
    <property type="entry name" value="ACP-like"/>
    <property type="match status" value="4"/>
</dbReference>
<dbReference type="SMART" id="SM00822">
    <property type="entry name" value="PKS_KR"/>
    <property type="match status" value="3"/>
</dbReference>
<feature type="domain" description="PKS/mFAS DH" evidence="12">
    <location>
        <begin position="1030"/>
        <end position="1307"/>
    </location>
</feature>
<feature type="active site" description="Proton donor; for dehydratase activity" evidence="8">
    <location>
        <position position="4676"/>
    </location>
</feature>
<keyword evidence="13" id="KW-0614">Plasmid</keyword>
<dbReference type="InterPro" id="IPR036291">
    <property type="entry name" value="NAD(P)-bd_dom_sf"/>
</dbReference>
<keyword evidence="4" id="KW-0808">Transferase</keyword>